<dbReference type="Proteomes" id="UP001372834">
    <property type="component" value="Unassembled WGS sequence"/>
</dbReference>
<reference evidence="1 2" key="1">
    <citation type="submission" date="2023-10" db="EMBL/GenBank/DDBJ databases">
        <title>Genomes of two closely related lineages of the louse Polyplax serrata with different host specificities.</title>
        <authorList>
            <person name="Martinu J."/>
            <person name="Tarabai H."/>
            <person name="Stefka J."/>
            <person name="Hypsa V."/>
        </authorList>
    </citation>
    <scope>NUCLEOTIDE SEQUENCE [LARGE SCALE GENOMIC DNA]</scope>
    <source>
        <strain evidence="1">HR10_N</strain>
    </source>
</reference>
<evidence type="ECO:0000313" key="1">
    <source>
        <dbReference type="EMBL" id="KAK6625734.1"/>
    </source>
</evidence>
<sequence>MSLIKLECDSDLHNNGGFNVELAFLISGICYENQEKQVCKCIPGKQWDATGTTKDGILSHCEIVWLQPQGSVVTVTSTIKYKIVGSTTRISLTYRRNTNFGLSDTEEIRQTISLEVKVNLQPNKTTTVPPPYIVITTTTRQDLNMKQTTA</sequence>
<comment type="caution">
    <text evidence="1">The sequence shown here is derived from an EMBL/GenBank/DDBJ whole genome shotgun (WGS) entry which is preliminary data.</text>
</comment>
<dbReference type="AlphaFoldDB" id="A0AAN8S8X4"/>
<gene>
    <name evidence="1" type="ORF">RUM43_006033</name>
</gene>
<name>A0AAN8S8X4_POLSC</name>
<protein>
    <submittedName>
        <fullName evidence="1">Uncharacterized protein</fullName>
    </submittedName>
</protein>
<organism evidence="1 2">
    <name type="scientific">Polyplax serrata</name>
    <name type="common">Common mouse louse</name>
    <dbReference type="NCBI Taxonomy" id="468196"/>
    <lineage>
        <taxon>Eukaryota</taxon>
        <taxon>Metazoa</taxon>
        <taxon>Ecdysozoa</taxon>
        <taxon>Arthropoda</taxon>
        <taxon>Hexapoda</taxon>
        <taxon>Insecta</taxon>
        <taxon>Pterygota</taxon>
        <taxon>Neoptera</taxon>
        <taxon>Paraneoptera</taxon>
        <taxon>Psocodea</taxon>
        <taxon>Troctomorpha</taxon>
        <taxon>Phthiraptera</taxon>
        <taxon>Anoplura</taxon>
        <taxon>Polyplacidae</taxon>
        <taxon>Polyplax</taxon>
    </lineage>
</organism>
<accession>A0AAN8S8X4</accession>
<dbReference type="EMBL" id="JAWJWE010000037">
    <property type="protein sequence ID" value="KAK6625734.1"/>
    <property type="molecule type" value="Genomic_DNA"/>
</dbReference>
<proteinExistence type="predicted"/>
<evidence type="ECO:0000313" key="2">
    <source>
        <dbReference type="Proteomes" id="UP001372834"/>
    </source>
</evidence>